<dbReference type="AlphaFoldDB" id="A0A0N9NE85"/>
<dbReference type="GO" id="GO:0005829">
    <property type="term" value="C:cytosol"/>
    <property type="evidence" value="ECO:0007669"/>
    <property type="project" value="TreeGrafter"/>
</dbReference>
<reference evidence="3 4" key="2">
    <citation type="journal article" date="2017" name="Int. J. Syst. Evol. Microbiol.">
        <title>Gordonia phthalatica sp. nov., a di-n-butyl phthalate-degrading bacterium isolated from activated sludge.</title>
        <authorList>
            <person name="Jin D."/>
            <person name="Kong X."/>
            <person name="Jia M."/>
            <person name="Yu X."/>
            <person name="Wang X."/>
            <person name="Zhuang X."/>
            <person name="Deng Y."/>
            <person name="Bai Z."/>
        </authorList>
    </citation>
    <scope>NUCLEOTIDE SEQUENCE [LARGE SCALE GENOMIC DNA]</scope>
    <source>
        <strain evidence="3 4">QH-11</strain>
    </source>
</reference>
<dbReference type="GO" id="GO:0016787">
    <property type="term" value="F:hydrolase activity"/>
    <property type="evidence" value="ECO:0007669"/>
    <property type="project" value="UniProtKB-KW"/>
</dbReference>
<proteinExistence type="predicted"/>
<dbReference type="PANTHER" id="PTHR21240:SF30">
    <property type="entry name" value="AMIDOHYDROLASE-RELATED DOMAIN-CONTAINING PROTEIN-RELATED"/>
    <property type="match status" value="1"/>
</dbReference>
<dbReference type="EMBL" id="CP011853">
    <property type="protein sequence ID" value="ALG85449.1"/>
    <property type="molecule type" value="Genomic_DNA"/>
</dbReference>
<evidence type="ECO:0000259" key="2">
    <source>
        <dbReference type="Pfam" id="PF04909"/>
    </source>
</evidence>
<keyword evidence="1" id="KW-0456">Lyase</keyword>
<evidence type="ECO:0000313" key="3">
    <source>
        <dbReference type="EMBL" id="ALG85449.1"/>
    </source>
</evidence>
<protein>
    <submittedName>
        <fullName evidence="3">Amidohydrolase</fullName>
    </submittedName>
</protein>
<keyword evidence="4" id="KW-1185">Reference proteome</keyword>
<keyword evidence="3" id="KW-0378">Hydrolase</keyword>
<feature type="domain" description="Amidohydrolase-related" evidence="2">
    <location>
        <begin position="47"/>
        <end position="323"/>
    </location>
</feature>
<dbReference type="KEGG" id="goq:ACH46_14415"/>
<reference evidence="4" key="1">
    <citation type="submission" date="2015-06" db="EMBL/GenBank/DDBJ databases">
        <title>Complete genome sequence and metabolic analysis of phthalate degradation pathway in Gordonia sp. QH-11.</title>
        <authorList>
            <person name="Jin D."/>
            <person name="Kong X."/>
            <person name="Bai Z."/>
        </authorList>
    </citation>
    <scope>NUCLEOTIDE SEQUENCE [LARGE SCALE GENOMIC DNA]</scope>
    <source>
        <strain evidence="4">QH-11</strain>
    </source>
</reference>
<accession>A0A0N9NE85</accession>
<dbReference type="GO" id="GO:0016831">
    <property type="term" value="F:carboxy-lyase activity"/>
    <property type="evidence" value="ECO:0007669"/>
    <property type="project" value="InterPro"/>
</dbReference>
<dbReference type="Proteomes" id="UP000063789">
    <property type="component" value="Chromosome"/>
</dbReference>
<dbReference type="InterPro" id="IPR032466">
    <property type="entry name" value="Metal_Hydrolase"/>
</dbReference>
<evidence type="ECO:0000256" key="1">
    <source>
        <dbReference type="ARBA" id="ARBA00023239"/>
    </source>
</evidence>
<dbReference type="SUPFAM" id="SSF51556">
    <property type="entry name" value="Metallo-dependent hydrolases"/>
    <property type="match status" value="1"/>
</dbReference>
<evidence type="ECO:0000313" key="4">
    <source>
        <dbReference type="Proteomes" id="UP000063789"/>
    </source>
</evidence>
<dbReference type="Gene3D" id="3.20.20.140">
    <property type="entry name" value="Metal-dependent hydrolases"/>
    <property type="match status" value="1"/>
</dbReference>
<sequence>MTLIAIEEHWTTQELTARLKALPADRRDDSIAFNEMGDHLQRLEDIGEARIAAMDEQGIDLQILSVAPPATGPLAPSDAVAVSRDLNDLAVAATSTHPDRFRAFATLPMPAPSKAVEELERAAHAGMVGAMLYGRTGETPLDDPRYDDVLGAAAQLSMPIFIHPQIPSPALRSAAYGGFDDDTGLALSTYAWGWHIEAAVAALRLIASGTFDRHPDLQLVLGHWGELLLFWRDRVDSLTRAARLQRSVADVFRENLHITSSGMFSPTLMQHARDVVGPDRLLFSTDYPFQHPTRTQIDVFLAEFEDVDRARFTHENAQRLFRIDQ</sequence>
<dbReference type="Pfam" id="PF04909">
    <property type="entry name" value="Amidohydro_2"/>
    <property type="match status" value="1"/>
</dbReference>
<organism evidence="3 4">
    <name type="scientific">Gordonia phthalatica</name>
    <dbReference type="NCBI Taxonomy" id="1136941"/>
    <lineage>
        <taxon>Bacteria</taxon>
        <taxon>Bacillati</taxon>
        <taxon>Actinomycetota</taxon>
        <taxon>Actinomycetes</taxon>
        <taxon>Mycobacteriales</taxon>
        <taxon>Gordoniaceae</taxon>
        <taxon>Gordonia</taxon>
    </lineage>
</organism>
<dbReference type="PATRIC" id="fig|1136941.3.peg.2944"/>
<dbReference type="InterPro" id="IPR032465">
    <property type="entry name" value="ACMSD"/>
</dbReference>
<gene>
    <name evidence="3" type="ORF">ACH46_14415</name>
</gene>
<dbReference type="OrthoDB" id="149172at2"/>
<dbReference type="PANTHER" id="PTHR21240">
    <property type="entry name" value="2-AMINO-3-CARBOXYLMUCONATE-6-SEMIALDEHYDE DECARBOXYLASE"/>
    <property type="match status" value="1"/>
</dbReference>
<dbReference type="InterPro" id="IPR006680">
    <property type="entry name" value="Amidohydro-rel"/>
</dbReference>
<name>A0A0N9NE85_9ACTN</name>
<dbReference type="GO" id="GO:0019748">
    <property type="term" value="P:secondary metabolic process"/>
    <property type="evidence" value="ECO:0007669"/>
    <property type="project" value="TreeGrafter"/>
</dbReference>
<dbReference type="RefSeq" id="WP_062393533.1">
    <property type="nucleotide sequence ID" value="NZ_CP011853.1"/>
</dbReference>
<dbReference type="STRING" id="1136941.ACH46_14415"/>